<evidence type="ECO:0000256" key="8">
    <source>
        <dbReference type="ARBA" id="ARBA00022967"/>
    </source>
</evidence>
<dbReference type="GO" id="GO:0015421">
    <property type="term" value="F:ABC-type oligopeptide transporter activity"/>
    <property type="evidence" value="ECO:0007669"/>
    <property type="project" value="TreeGrafter"/>
</dbReference>
<dbReference type="PROSITE" id="PS50929">
    <property type="entry name" value="ABC_TM1F"/>
    <property type="match status" value="2"/>
</dbReference>
<feature type="transmembrane region" description="Helical" evidence="12">
    <location>
        <begin position="701"/>
        <end position="725"/>
    </location>
</feature>
<feature type="domain" description="ABC transporter" evidence="13">
    <location>
        <begin position="1035"/>
        <end position="1280"/>
    </location>
</feature>
<evidence type="ECO:0000313" key="17">
    <source>
        <dbReference type="WBParaSite" id="TASK_0000359101-mRNA-1"/>
    </source>
</evidence>
<proteinExistence type="inferred from homology"/>
<comment type="similarity">
    <text evidence="2">Belongs to the ABC transporter superfamily. ABCB family. Multidrug resistance exporter (TC 3.A.1.201) subfamily.</text>
</comment>
<dbReference type="CDD" id="cd18578">
    <property type="entry name" value="ABC_6TM_Pgp_ABCB1_D2_like"/>
    <property type="match status" value="1"/>
</dbReference>
<feature type="transmembrane region" description="Helical" evidence="12">
    <location>
        <begin position="288"/>
        <end position="313"/>
    </location>
</feature>
<evidence type="ECO:0000259" key="14">
    <source>
        <dbReference type="PROSITE" id="PS50929"/>
    </source>
</evidence>
<dbReference type="PROSITE" id="PS50893">
    <property type="entry name" value="ABC_TRANSPORTER_2"/>
    <property type="match status" value="2"/>
</dbReference>
<dbReference type="SUPFAM" id="SSF52540">
    <property type="entry name" value="P-loop containing nucleoside triphosphate hydrolases"/>
    <property type="match status" value="2"/>
</dbReference>
<dbReference type="PANTHER" id="PTHR43394">
    <property type="entry name" value="ATP-DEPENDENT PERMEASE MDL1, MITOCHONDRIAL"/>
    <property type="match status" value="1"/>
</dbReference>
<feature type="transmembrane region" description="Helical" evidence="12">
    <location>
        <begin position="748"/>
        <end position="770"/>
    </location>
</feature>
<feature type="transmembrane region" description="Helical" evidence="12">
    <location>
        <begin position="188"/>
        <end position="204"/>
    </location>
</feature>
<feature type="transmembrane region" description="Helical" evidence="12">
    <location>
        <begin position="109"/>
        <end position="131"/>
    </location>
</feature>
<dbReference type="InterPro" id="IPR017871">
    <property type="entry name" value="ABC_transporter-like_CS"/>
</dbReference>
<dbReference type="InterPro" id="IPR003593">
    <property type="entry name" value="AAA+_ATPase"/>
</dbReference>
<dbReference type="FunFam" id="3.40.50.300:FF:000479">
    <property type="entry name" value="Multidrug resistance protein 1A"/>
    <property type="match status" value="1"/>
</dbReference>
<dbReference type="CDD" id="cd18577">
    <property type="entry name" value="ABC_6TM_Pgp_ABCB1_D1_like"/>
    <property type="match status" value="1"/>
</dbReference>
<dbReference type="Pfam" id="PF00005">
    <property type="entry name" value="ABC_tran"/>
    <property type="match status" value="2"/>
</dbReference>
<evidence type="ECO:0000256" key="4">
    <source>
        <dbReference type="ARBA" id="ARBA00022692"/>
    </source>
</evidence>
<dbReference type="GO" id="GO:0005743">
    <property type="term" value="C:mitochondrial inner membrane"/>
    <property type="evidence" value="ECO:0007669"/>
    <property type="project" value="TreeGrafter"/>
</dbReference>
<keyword evidence="10 12" id="KW-0472">Membrane</keyword>
<evidence type="ECO:0000259" key="13">
    <source>
        <dbReference type="PROSITE" id="PS50893"/>
    </source>
</evidence>
<dbReference type="WBParaSite" id="TASK_0000359101-mRNA-1">
    <property type="protein sequence ID" value="TASK_0000359101-mRNA-1"/>
    <property type="gene ID" value="TASK_0000359101"/>
</dbReference>
<evidence type="ECO:0000256" key="6">
    <source>
        <dbReference type="ARBA" id="ARBA00022741"/>
    </source>
</evidence>
<evidence type="ECO:0000313" key="15">
    <source>
        <dbReference type="EMBL" id="VDK32047.1"/>
    </source>
</evidence>
<dbReference type="GO" id="GO:0005524">
    <property type="term" value="F:ATP binding"/>
    <property type="evidence" value="ECO:0007669"/>
    <property type="project" value="UniProtKB-KW"/>
</dbReference>
<dbReference type="CDD" id="cd03249">
    <property type="entry name" value="ABC_MTABC3_MDL1_MDL2"/>
    <property type="match status" value="1"/>
</dbReference>
<keyword evidence="4 12" id="KW-0812">Transmembrane</keyword>
<evidence type="ECO:0000256" key="5">
    <source>
        <dbReference type="ARBA" id="ARBA00022737"/>
    </source>
</evidence>
<keyword evidence="6" id="KW-0547">Nucleotide-binding</keyword>
<dbReference type="OrthoDB" id="6500128at2759"/>
<keyword evidence="8" id="KW-1278">Translocase</keyword>
<evidence type="ECO:0000256" key="3">
    <source>
        <dbReference type="ARBA" id="ARBA00022448"/>
    </source>
</evidence>
<dbReference type="Gene3D" id="1.20.1560.10">
    <property type="entry name" value="ABC transporter type 1, transmembrane domain"/>
    <property type="match status" value="1"/>
</dbReference>
<protein>
    <submittedName>
        <fullName evidence="17">ABC transporter B family member 2-like</fullName>
    </submittedName>
</protein>
<dbReference type="EMBL" id="UYRS01018304">
    <property type="protein sequence ID" value="VDK32047.1"/>
    <property type="molecule type" value="Genomic_DNA"/>
</dbReference>
<dbReference type="PANTHER" id="PTHR43394:SF27">
    <property type="entry name" value="ATP-DEPENDENT TRANSLOCASE ABCB1-LIKE"/>
    <property type="match status" value="1"/>
</dbReference>
<evidence type="ECO:0000256" key="11">
    <source>
        <dbReference type="ARBA" id="ARBA00023180"/>
    </source>
</evidence>
<dbReference type="SUPFAM" id="SSF90123">
    <property type="entry name" value="ABC transporter transmembrane region"/>
    <property type="match status" value="2"/>
</dbReference>
<keyword evidence="7" id="KW-0067">ATP-binding</keyword>
<dbReference type="STRING" id="60517.A0A0R3W1H9"/>
<reference evidence="15 16" key="2">
    <citation type="submission" date="2018-11" db="EMBL/GenBank/DDBJ databases">
        <authorList>
            <consortium name="Pathogen Informatics"/>
        </authorList>
    </citation>
    <scope>NUCLEOTIDE SEQUENCE [LARGE SCALE GENOMIC DNA]</scope>
</reference>
<evidence type="ECO:0000256" key="2">
    <source>
        <dbReference type="ARBA" id="ARBA00007577"/>
    </source>
</evidence>
<dbReference type="PROSITE" id="PS00211">
    <property type="entry name" value="ABC_TRANSPORTER_1"/>
    <property type="match status" value="2"/>
</dbReference>
<evidence type="ECO:0000256" key="12">
    <source>
        <dbReference type="SAM" id="Phobius"/>
    </source>
</evidence>
<reference evidence="17" key="1">
    <citation type="submission" date="2016-04" db="UniProtKB">
        <authorList>
            <consortium name="WormBaseParasite"/>
        </authorList>
    </citation>
    <scope>IDENTIFICATION</scope>
</reference>
<dbReference type="InterPro" id="IPR003439">
    <property type="entry name" value="ABC_transporter-like_ATP-bd"/>
</dbReference>
<dbReference type="Gene3D" id="3.40.50.300">
    <property type="entry name" value="P-loop containing nucleotide triphosphate hydrolases"/>
    <property type="match status" value="2"/>
</dbReference>
<dbReference type="InterPro" id="IPR039421">
    <property type="entry name" value="Type_1_exporter"/>
</dbReference>
<keyword evidence="3" id="KW-0813">Transport</keyword>
<feature type="transmembrane region" description="Helical" evidence="12">
    <location>
        <begin position="826"/>
        <end position="848"/>
    </location>
</feature>
<keyword evidence="9 12" id="KW-1133">Transmembrane helix</keyword>
<dbReference type="FunFam" id="3.40.50.300:FF:000205">
    <property type="entry name" value="ABC transporter B family member 4"/>
    <property type="match status" value="1"/>
</dbReference>
<evidence type="ECO:0000256" key="7">
    <source>
        <dbReference type="ARBA" id="ARBA00022840"/>
    </source>
</evidence>
<keyword evidence="5" id="KW-0677">Repeat</keyword>
<organism evidence="17">
    <name type="scientific">Taenia asiatica</name>
    <name type="common">Asian tapeworm</name>
    <dbReference type="NCBI Taxonomy" id="60517"/>
    <lineage>
        <taxon>Eukaryota</taxon>
        <taxon>Metazoa</taxon>
        <taxon>Spiralia</taxon>
        <taxon>Lophotrochozoa</taxon>
        <taxon>Platyhelminthes</taxon>
        <taxon>Cestoda</taxon>
        <taxon>Eucestoda</taxon>
        <taxon>Cyclophyllidea</taxon>
        <taxon>Taeniidae</taxon>
        <taxon>Taenia</taxon>
    </lineage>
</organism>
<evidence type="ECO:0000256" key="1">
    <source>
        <dbReference type="ARBA" id="ARBA00004141"/>
    </source>
</evidence>
<evidence type="ECO:0000256" key="10">
    <source>
        <dbReference type="ARBA" id="ARBA00023136"/>
    </source>
</evidence>
<feature type="domain" description="ABC transmembrane type-1" evidence="14">
    <location>
        <begin position="705"/>
        <end position="1001"/>
    </location>
</feature>
<keyword evidence="11" id="KW-0325">Glycoprotein</keyword>
<evidence type="ECO:0000313" key="16">
    <source>
        <dbReference type="Proteomes" id="UP000282613"/>
    </source>
</evidence>
<feature type="domain" description="ABC transmembrane type-1" evidence="14">
    <location>
        <begin position="68"/>
        <end position="352"/>
    </location>
</feature>
<dbReference type="InterPro" id="IPR036640">
    <property type="entry name" value="ABC1_TM_sf"/>
</dbReference>
<dbReference type="InterPro" id="IPR027417">
    <property type="entry name" value="P-loop_NTPase"/>
</dbReference>
<dbReference type="Pfam" id="PF00664">
    <property type="entry name" value="ABC_membrane"/>
    <property type="match status" value="2"/>
</dbReference>
<feature type="transmembrane region" description="Helical" evidence="12">
    <location>
        <begin position="210"/>
        <end position="234"/>
    </location>
</feature>
<sequence>MGKRKEGPFAVFDDELEIKDEESFSLDDPYVLFLFLCTFSLDGDSEMEKLNYCGLFRYARPGEVLMFAFGILCSAGLGSLFPLSMALFADMVDTLIRNFFKAADLIEEQIPLFVYLAISSLVLGFVQMYFLTLSSKRQARRIRLLFFDSLIRQDAGWMDSKASGSLISLLSSSVPEIQGGIGNRVGSFVRDVVLFLGCIIMAFVKGWKLALVASASLPLIGASFALLAFTLKYFNTKEIKAYSKAGGIAGEVLASIRTVFAYGGQKKTYERYTKELYKAERTGIRKGMAIGAGNGFVSLSIFSAAALALWYGITLVRTERFSNGTVVLVVVSIIISSIAIGKALPEIEALARAVTAAKKVYAIIDRVPPIDVKKMGKVIPNFQGKIEFKNVNFSYPSRPDVPILKNFNLTIEPGKKVAIVGFSGSGKSTAIHLIQRLYDPQGGEIYIDGINIHDLDVDWLRRQIGTVSQEATLFTGTIVDNIRMGNLDATMDEVKQAAQMAEASEFIGRMPEGFDTWLNEGGAKLSGGQRQRIAIARALIRCPKVLLLDEATSALDTRTEKSVQRALDQAGAGRTVLMVAHRLTTVREADVIVVMKDGIILEQGTHEQLKDMKGQYYRMLQAQGLLKDESVTKQTFRTLPDLEKMGVKMYTEKHDEFDSDIKKDDETVEEDESVSKEDSNSVGFWKRWPMLRALSLNKPEYPYLILGLLMAIAVGIIEPLFALVYSDMFDLALMFLTPRKMQRKADRLAITMIVLGIMRMVATFIQRTFLGIAGERLTRRVRGMLFKSILRQEVGWFDKSENQPGVLTARLAADAPSLEKISGTQLGVIVEASCLVVVSLAIACTYSWKLTLVNLAFFPFLILASILQVRHLSSSPLHQLKDLSGPERKRYLASVGIAQEALNAHRVVTSFGLETFYSDLFLLKCGHPVPLIDWSNIFFSTVSTVAQSMQYFQMAASFSVGATLLRQRDIKTFTVFRVFTLISFSAQGVGRAASFLPDLKSANTGARQIVDLLGRQSQMDVESGEAPEQPFSGKIEFRDVEFSYPDRKYVKVLEGFSHTVEAGTSVALVGQSGCGKSTILQLIERFYDADNLKKLEEGVFMDGKNVKDLSPNWIRKHIGVVLQNSDLFDLSIRENIAFGDCSRELPMSDIIEAAKVANIHDFITSLPMGYDTRVGIQGSQLSGGQRQRIAIARALVRRPALLLLDEATSALDAENERDVQEALSQTIAKAKMTCVVVAHRLSTVEACNLVVVIDHGQKIECGPPSALLQARGAFYALHSASG</sequence>
<feature type="domain" description="ABC transporter" evidence="13">
    <location>
        <begin position="386"/>
        <end position="622"/>
    </location>
</feature>
<feature type="transmembrane region" description="Helical" evidence="12">
    <location>
        <begin position="64"/>
        <end position="89"/>
    </location>
</feature>
<dbReference type="InterPro" id="IPR011527">
    <property type="entry name" value="ABC1_TM_dom"/>
</dbReference>
<feature type="transmembrane region" description="Helical" evidence="12">
    <location>
        <begin position="854"/>
        <end position="872"/>
    </location>
</feature>
<gene>
    <name evidence="15" type="ORF">TASK_LOCUS3592</name>
</gene>
<dbReference type="Proteomes" id="UP000282613">
    <property type="component" value="Unassembled WGS sequence"/>
</dbReference>
<dbReference type="GO" id="GO:0090374">
    <property type="term" value="P:oligopeptide export from mitochondrion"/>
    <property type="evidence" value="ECO:0007669"/>
    <property type="project" value="TreeGrafter"/>
</dbReference>
<evidence type="ECO:0000256" key="9">
    <source>
        <dbReference type="ARBA" id="ARBA00022989"/>
    </source>
</evidence>
<name>A0A0R3W1H9_TAEAS</name>
<dbReference type="SMART" id="SM00382">
    <property type="entry name" value="AAA"/>
    <property type="match status" value="2"/>
</dbReference>
<keyword evidence="16" id="KW-1185">Reference proteome</keyword>
<dbReference type="GO" id="GO:0016887">
    <property type="term" value="F:ATP hydrolysis activity"/>
    <property type="evidence" value="ECO:0007669"/>
    <property type="project" value="InterPro"/>
</dbReference>
<comment type="subcellular location">
    <subcellularLocation>
        <location evidence="1">Membrane</location>
        <topology evidence="1">Multi-pass membrane protein</topology>
    </subcellularLocation>
</comment>
<accession>A0A0R3W1H9</accession>